<evidence type="ECO:0000256" key="12">
    <source>
        <dbReference type="ARBA" id="ARBA00023303"/>
    </source>
</evidence>
<evidence type="ECO:0000256" key="4">
    <source>
        <dbReference type="ARBA" id="ARBA00022692"/>
    </source>
</evidence>
<feature type="transmembrane region" description="Helical" evidence="15">
    <location>
        <begin position="267"/>
        <end position="286"/>
    </location>
</feature>
<dbReference type="EnsemblMetazoa" id="AALFPA23_000109.R39166">
    <property type="protein sequence ID" value="AALFPA23_000109.P39166"/>
    <property type="gene ID" value="AALFPA23_000109"/>
</dbReference>
<dbReference type="InterPro" id="IPR048735">
    <property type="entry name" value="Slowpoke-like_C"/>
</dbReference>
<reference evidence="17" key="2">
    <citation type="submission" date="2025-05" db="UniProtKB">
        <authorList>
            <consortium name="EnsemblMetazoa"/>
        </authorList>
    </citation>
    <scope>IDENTIFICATION</scope>
    <source>
        <strain evidence="17">Foshan</strain>
    </source>
</reference>
<organism evidence="17 18">
    <name type="scientific">Aedes albopictus</name>
    <name type="common">Asian tiger mosquito</name>
    <name type="synonym">Stegomyia albopicta</name>
    <dbReference type="NCBI Taxonomy" id="7160"/>
    <lineage>
        <taxon>Eukaryota</taxon>
        <taxon>Metazoa</taxon>
        <taxon>Ecdysozoa</taxon>
        <taxon>Arthropoda</taxon>
        <taxon>Hexapoda</taxon>
        <taxon>Insecta</taxon>
        <taxon>Pterygota</taxon>
        <taxon>Neoptera</taxon>
        <taxon>Endopterygota</taxon>
        <taxon>Diptera</taxon>
        <taxon>Nematocera</taxon>
        <taxon>Culicoidea</taxon>
        <taxon>Culicidae</taxon>
        <taxon>Culicinae</taxon>
        <taxon>Aedini</taxon>
        <taxon>Aedes</taxon>
        <taxon>Stegomyia</taxon>
    </lineage>
</organism>
<feature type="transmembrane region" description="Helical" evidence="15">
    <location>
        <begin position="147"/>
        <end position="166"/>
    </location>
</feature>
<feature type="transmembrane region" description="Helical" evidence="15">
    <location>
        <begin position="298"/>
        <end position="318"/>
    </location>
</feature>
<dbReference type="InterPro" id="IPR036291">
    <property type="entry name" value="NAD(P)-bd_dom_sf"/>
</dbReference>
<dbReference type="Pfam" id="PF00520">
    <property type="entry name" value="Ion_trans"/>
    <property type="match status" value="1"/>
</dbReference>
<keyword evidence="12" id="KW-0407">Ion channel</keyword>
<evidence type="ECO:0000313" key="18">
    <source>
        <dbReference type="Proteomes" id="UP000069940"/>
    </source>
</evidence>
<evidence type="ECO:0000256" key="3">
    <source>
        <dbReference type="ARBA" id="ARBA00022538"/>
    </source>
</evidence>
<evidence type="ECO:0000256" key="7">
    <source>
        <dbReference type="ARBA" id="ARBA00022882"/>
    </source>
</evidence>
<evidence type="ECO:0000256" key="15">
    <source>
        <dbReference type="SAM" id="Phobius"/>
    </source>
</evidence>
<dbReference type="InterPro" id="IPR003929">
    <property type="entry name" value="K_chnl_BK_asu"/>
</dbReference>
<dbReference type="InterPro" id="IPR005821">
    <property type="entry name" value="Ion_trans_dom"/>
</dbReference>
<accession>A0ABM1XIZ9</accession>
<evidence type="ECO:0000256" key="11">
    <source>
        <dbReference type="ARBA" id="ARBA00023136"/>
    </source>
</evidence>
<dbReference type="Proteomes" id="UP000069940">
    <property type="component" value="Unassembled WGS sequence"/>
</dbReference>
<evidence type="ECO:0000256" key="2">
    <source>
        <dbReference type="ARBA" id="ARBA00022448"/>
    </source>
</evidence>
<dbReference type="GeneID" id="109398458"/>
<feature type="region of interest" description="Disordered" evidence="14">
    <location>
        <begin position="678"/>
        <end position="704"/>
    </location>
</feature>
<feature type="domain" description="RCK N-terminal" evidence="16">
    <location>
        <begin position="789"/>
        <end position="932"/>
    </location>
</feature>
<keyword evidence="10" id="KW-0406">Ion transport</keyword>
<evidence type="ECO:0000256" key="13">
    <source>
        <dbReference type="ARBA" id="ARBA00029579"/>
    </source>
</evidence>
<dbReference type="PANTHER" id="PTHR10027">
    <property type="entry name" value="CALCIUM-ACTIVATED POTASSIUM CHANNEL ALPHA CHAIN"/>
    <property type="match status" value="1"/>
</dbReference>
<name>A0ABM1XIZ9_AEDAL</name>
<keyword evidence="18" id="KW-1185">Reference proteome</keyword>
<feature type="transmembrane region" description="Helical" evidence="15">
    <location>
        <begin position="29"/>
        <end position="50"/>
    </location>
</feature>
<keyword evidence="4 15" id="KW-0812">Transmembrane</keyword>
<dbReference type="SUPFAM" id="SSF81324">
    <property type="entry name" value="Voltage-gated potassium channels"/>
    <property type="match status" value="1"/>
</dbReference>
<dbReference type="SUPFAM" id="SSF51735">
    <property type="entry name" value="NAD(P)-binding Rossmann-fold domains"/>
    <property type="match status" value="1"/>
</dbReference>
<dbReference type="Pfam" id="PF22614">
    <property type="entry name" value="Slo-like_RCK"/>
    <property type="match status" value="2"/>
</dbReference>
<feature type="transmembrane region" description="Helical" evidence="15">
    <location>
        <begin position="231"/>
        <end position="252"/>
    </location>
</feature>
<evidence type="ECO:0000256" key="6">
    <source>
        <dbReference type="ARBA" id="ARBA00022837"/>
    </source>
</evidence>
<comment type="subcellular location">
    <subcellularLocation>
        <location evidence="1">Membrane</location>
        <topology evidence="1">Multi-pass membrane protein</topology>
    </subcellularLocation>
</comment>
<protein>
    <recommendedName>
        <fullName evidence="13">BK channel</fullName>
    </recommendedName>
</protein>
<evidence type="ECO:0000256" key="8">
    <source>
        <dbReference type="ARBA" id="ARBA00022958"/>
    </source>
</evidence>
<proteinExistence type="predicted"/>
<dbReference type="InterPro" id="IPR047871">
    <property type="entry name" value="K_chnl_Slo-like"/>
</dbReference>
<dbReference type="Gene3D" id="1.10.287.70">
    <property type="match status" value="1"/>
</dbReference>
<reference evidence="18" key="1">
    <citation type="journal article" date="2015" name="Proc. Natl. Acad. Sci. U.S.A.">
        <title>Genome sequence of the Asian Tiger mosquito, Aedes albopictus, reveals insights into its biology, genetics, and evolution.</title>
        <authorList>
            <person name="Chen X.G."/>
            <person name="Jiang X."/>
            <person name="Gu J."/>
            <person name="Xu M."/>
            <person name="Wu Y."/>
            <person name="Deng Y."/>
            <person name="Zhang C."/>
            <person name="Bonizzoni M."/>
            <person name="Dermauw W."/>
            <person name="Vontas J."/>
            <person name="Armbruster P."/>
            <person name="Huang X."/>
            <person name="Yang Y."/>
            <person name="Zhang H."/>
            <person name="He W."/>
            <person name="Peng H."/>
            <person name="Liu Y."/>
            <person name="Wu K."/>
            <person name="Chen J."/>
            <person name="Lirakis M."/>
            <person name="Topalis P."/>
            <person name="Van Leeuwen T."/>
            <person name="Hall A.B."/>
            <person name="Jiang X."/>
            <person name="Thorpe C."/>
            <person name="Mueller R.L."/>
            <person name="Sun C."/>
            <person name="Waterhouse R.M."/>
            <person name="Yan G."/>
            <person name="Tu Z.J."/>
            <person name="Fang X."/>
            <person name="James A.A."/>
        </authorList>
    </citation>
    <scope>NUCLEOTIDE SEQUENCE [LARGE SCALE GENOMIC DNA]</scope>
    <source>
        <strain evidence="18">Foshan</strain>
    </source>
</reference>
<dbReference type="Pfam" id="PF03493">
    <property type="entry name" value="BK_channel_a"/>
    <property type="match status" value="1"/>
</dbReference>
<dbReference type="Pfam" id="PF21014">
    <property type="entry name" value="Slowpoke_C"/>
    <property type="match status" value="1"/>
</dbReference>
<dbReference type="PRINTS" id="PR00169">
    <property type="entry name" value="KCHANNEL"/>
</dbReference>
<evidence type="ECO:0000256" key="9">
    <source>
        <dbReference type="ARBA" id="ARBA00022989"/>
    </source>
</evidence>
<dbReference type="PROSITE" id="PS51201">
    <property type="entry name" value="RCK_N"/>
    <property type="match status" value="2"/>
</dbReference>
<keyword evidence="11 15" id="KW-0472">Membrane</keyword>
<dbReference type="PANTHER" id="PTHR10027:SF33">
    <property type="entry name" value="CALCIUM-ACTIVATED POTASSIUM CHANNEL SUBUNIT ALPHA-1-RELATED"/>
    <property type="match status" value="1"/>
</dbReference>
<keyword evidence="5" id="KW-0631">Potassium channel</keyword>
<evidence type="ECO:0000256" key="10">
    <source>
        <dbReference type="ARBA" id="ARBA00023065"/>
    </source>
</evidence>
<keyword evidence="6" id="KW-0106">Calcium</keyword>
<evidence type="ECO:0000259" key="16">
    <source>
        <dbReference type="PROSITE" id="PS51201"/>
    </source>
</evidence>
<dbReference type="RefSeq" id="XP_062702880.1">
    <property type="nucleotide sequence ID" value="XM_062846896.1"/>
</dbReference>
<dbReference type="InterPro" id="IPR003148">
    <property type="entry name" value="RCK_N"/>
</dbReference>
<keyword evidence="2" id="KW-0813">Transport</keyword>
<feature type="compositionally biased region" description="Polar residues" evidence="14">
    <location>
        <begin position="682"/>
        <end position="697"/>
    </location>
</feature>
<keyword evidence="8" id="KW-0630">Potassium</keyword>
<evidence type="ECO:0000313" key="17">
    <source>
        <dbReference type="EnsemblMetazoa" id="AALFPA23_000109.P39166"/>
    </source>
</evidence>
<evidence type="ECO:0000256" key="1">
    <source>
        <dbReference type="ARBA" id="ARBA00004141"/>
    </source>
</evidence>
<dbReference type="PRINTS" id="PR01449">
    <property type="entry name" value="BKCHANNELA"/>
</dbReference>
<keyword evidence="9 15" id="KW-1133">Transmembrane helix</keyword>
<feature type="domain" description="RCK N-terminal" evidence="16">
    <location>
        <begin position="337"/>
        <end position="479"/>
    </location>
</feature>
<evidence type="ECO:0000256" key="5">
    <source>
        <dbReference type="ARBA" id="ARBA00022826"/>
    </source>
</evidence>
<keyword evidence="3" id="KW-0633">Potassium transport</keyword>
<evidence type="ECO:0000256" key="14">
    <source>
        <dbReference type="SAM" id="MobiDB-lite"/>
    </source>
</evidence>
<feature type="transmembrane region" description="Helical" evidence="15">
    <location>
        <begin position="109"/>
        <end position="127"/>
    </location>
</feature>
<sequence length="1158" mass="129530">MSGCDEEAAVLTTELPATDLDECLKVRKWWCFLLSSIFTFLAGLLVVLLWRAFAFLCCRKEPELAPNDPKQKEQKASRQGKQDFEGTFMTEAKDWAGELISGQTTTGRILVVLVFILSIASLIIYFIDASSEEVERCQKWSDNVTQQIDLAFNIFFMVYFFIRFIAASDKLWFMLEMYSFVDYFTIPPSFVSIYLDRTWIGLRFLRALRLMTVPDILQYLNILKTSSSIRLAQLVSIFISVWLTAAGIIHLLENSGDPLEFNNPQQLSYWTCVYFLIVTMSTVGYGDVYCETVLGRTFLVFFLLVGLAIFASCIPEIIDLIGTRPKYGGTLKNERGRRHIVVCGHITYESVSHFLKDFLHEDREDVDVEVVFLHRKPPDLELEGLFKRHFTTVEFFQGTIMSPIDLQRVKVHEADACLVLANKYCQDPDAEDAANIMRVISIKNYSDDIRVIIQLMQYHNKAYLLNIPSWDWKQGDDVICLAELKLGFIAQSCLAPGFSTMMANLFAMRSFKTSPDTQAWQNDYLQGTGCEMYTETLSPSFTGMTFPQASELCFTKLKLLLLAIEIKGEEGADSKISINPRGAKIHANTQGFFIAQSADEVKRAWFYCKACHDDIKDETLIKKCKCKNLTAQARTKIGDLGDITRDREDINLINRNRRSTVLTDSNQMLNSTKQVNKVKPNVNRQPPDNIVSPSTYNRPPETEPSPYAGYQLAYEVKKLMPTSRGSGSGAQNQNGVTLQAGIADDQSKDFDFEKTEMKYDSTGMFHWSPAKSLEECILDRNQAAMTVLNGHVVVCLFADPDSPLIGLRNLVMPLRASNFHYHELKHVVIVGSVEYIRREWKMLQNLPKISVLNGSPLSRADLRAVNVNLCDMCCILSAKVPSNDDPTLADKEAILASLNIKAMTFDDTIGVLSQRGSEQDNLTPVGSPIVLQRRGSVYGANVPMITELVNDSNVQFLDQDDDDDPDTELYLTQPFACGTAFAVSVLDSLMSTTYFNQNALTLIRSLITGGATPELELILAEGAGLRGGYSTPESLSNRDRCRVGQISLYDGPLAQFGEAGKYGDLFVAALKSYGMLCIGLYRFRDTSSSCDASSKRYVITNPPDDFSLLPTDQVFVLMQFDPGLEYKPATVRGPAGGRQQNSQQTGVGGGGSNKDDNS</sequence>
<feature type="region of interest" description="Disordered" evidence="14">
    <location>
        <begin position="1128"/>
        <end position="1158"/>
    </location>
</feature>
<keyword evidence="7" id="KW-0851">Voltage-gated channel</keyword>
<dbReference type="Gene3D" id="3.40.50.720">
    <property type="entry name" value="NAD(P)-binding Rossmann-like Domain"/>
    <property type="match status" value="2"/>
</dbReference>